<reference evidence="4 5" key="1">
    <citation type="submission" date="2011-06" db="EMBL/GenBank/DDBJ databases">
        <authorList>
            <person name="Muzny D."/>
            <person name="Qin X."/>
            <person name="Deng J."/>
            <person name="Jiang H."/>
            <person name="Liu Y."/>
            <person name="Qu J."/>
            <person name="Song X.-Z."/>
            <person name="Zhang L."/>
            <person name="Thornton R."/>
            <person name="Coyle M."/>
            <person name="Francisco L."/>
            <person name="Jackson L."/>
            <person name="Javaid M."/>
            <person name="Korchina V."/>
            <person name="Kovar C."/>
            <person name="Mata R."/>
            <person name="Mathew T."/>
            <person name="Ngo R."/>
            <person name="Nguyen L."/>
            <person name="Nguyen N."/>
            <person name="Okwuonu G."/>
            <person name="Ongeri F."/>
            <person name="Pham C."/>
            <person name="Simmons D."/>
            <person name="Wilczek-Boney K."/>
            <person name="Hale W."/>
            <person name="Jakkamsetti A."/>
            <person name="Pham P."/>
            <person name="Ruth R."/>
            <person name="San Lucas F."/>
            <person name="Warren J."/>
            <person name="Zhang J."/>
            <person name="Zhao Z."/>
            <person name="Zhou C."/>
            <person name="Zhu D."/>
            <person name="Lee S."/>
            <person name="Bess C."/>
            <person name="Blankenburg K."/>
            <person name="Forbes L."/>
            <person name="Fu Q."/>
            <person name="Gubbala S."/>
            <person name="Hirani K."/>
            <person name="Jayaseelan J.C."/>
            <person name="Lara F."/>
            <person name="Munidasa M."/>
            <person name="Palculict T."/>
            <person name="Patil S."/>
            <person name="Pu L.-L."/>
            <person name="Saada N."/>
            <person name="Tang L."/>
            <person name="Weissenberger G."/>
            <person name="Zhu Y."/>
            <person name="Hemphill L."/>
            <person name="Shang Y."/>
            <person name="Youmans B."/>
            <person name="Ayvaz T."/>
            <person name="Ross M."/>
            <person name="Santibanez J."/>
            <person name="Aqrawi P."/>
            <person name="Gross S."/>
            <person name="Joshi V."/>
            <person name="Fowler G."/>
            <person name="Nazareth L."/>
            <person name="Reid J."/>
            <person name="Worley K."/>
            <person name="Petrosino J."/>
            <person name="Highlander S."/>
            <person name="Gibbs R."/>
        </authorList>
    </citation>
    <scope>NUCLEOTIDE SEQUENCE [LARGE SCALE GENOMIC DNA]</scope>
    <source>
        <strain evidence="4 5">ATCC 29427</strain>
    </source>
</reference>
<dbReference type="RefSeq" id="WP_004819340.1">
    <property type="nucleotide sequence ID" value="NZ_JH165061.1"/>
</dbReference>
<evidence type="ECO:0000313" key="4">
    <source>
        <dbReference type="EMBL" id="EGY80693.1"/>
    </source>
</evidence>
<dbReference type="GO" id="GO:0016020">
    <property type="term" value="C:membrane"/>
    <property type="evidence" value="ECO:0007669"/>
    <property type="project" value="InterPro"/>
</dbReference>
<dbReference type="OrthoDB" id="411368at2"/>
<name>G4D1A4_9FIRM</name>
<organism evidence="4 5">
    <name type="scientific">Peptoniphilus indolicus ATCC 29427</name>
    <dbReference type="NCBI Taxonomy" id="997350"/>
    <lineage>
        <taxon>Bacteria</taxon>
        <taxon>Bacillati</taxon>
        <taxon>Bacillota</taxon>
        <taxon>Tissierellia</taxon>
        <taxon>Tissierellales</taxon>
        <taxon>Peptoniphilaceae</taxon>
        <taxon>Peptoniphilus</taxon>
    </lineage>
</organism>
<dbReference type="eggNOG" id="COG4720">
    <property type="taxonomic scope" value="Bacteria"/>
</dbReference>
<feature type="transmembrane region" description="Helical" evidence="3">
    <location>
        <begin position="6"/>
        <end position="27"/>
    </location>
</feature>
<dbReference type="InterPro" id="IPR009825">
    <property type="entry name" value="ECF_substrate-spec-like"/>
</dbReference>
<dbReference type="Proteomes" id="UP000003422">
    <property type="component" value="Unassembled WGS sequence"/>
</dbReference>
<proteinExistence type="predicted"/>
<feature type="transmembrane region" description="Helical" evidence="3">
    <location>
        <begin position="99"/>
        <end position="117"/>
    </location>
</feature>
<protein>
    <submittedName>
        <fullName evidence="4">Uncharacterized protein</fullName>
    </submittedName>
</protein>
<evidence type="ECO:0000256" key="3">
    <source>
        <dbReference type="SAM" id="Phobius"/>
    </source>
</evidence>
<evidence type="ECO:0000313" key="5">
    <source>
        <dbReference type="Proteomes" id="UP000003422"/>
    </source>
</evidence>
<keyword evidence="1 3" id="KW-0812">Transmembrane</keyword>
<feature type="transmembrane region" description="Helical" evidence="3">
    <location>
        <begin position="72"/>
        <end position="92"/>
    </location>
</feature>
<keyword evidence="5" id="KW-1185">Reference proteome</keyword>
<comment type="caution">
    <text evidence="4">The sequence shown here is derived from an EMBL/GenBank/DDBJ whole genome shotgun (WGS) entry which is preliminary data.</text>
</comment>
<sequence length="176" mass="19276">MNIKLLTRTALFMAIVTVTTMVINIPIPATKGYVNASEIAVFLAAALLPFAYNTFAAGAGCALADILLGYSLYAPATLVIKAIEAFIAFKLLKKFKLNPFVAFGIACIFMPAGYFLYEFGILRYTYETALAALIPNLLQGLFGAIGAGIVYPFLKKIIYLRFIYKKPTIARRILLL</sequence>
<dbReference type="HOGENOM" id="CLU_084705_1_0_9"/>
<gene>
    <name evidence="4" type="ORF">HMPREF9129_0184</name>
</gene>
<dbReference type="EMBL" id="AGBB01000017">
    <property type="protein sequence ID" value="EGY80693.1"/>
    <property type="molecule type" value="Genomic_DNA"/>
</dbReference>
<dbReference type="Gene3D" id="1.10.1760.20">
    <property type="match status" value="1"/>
</dbReference>
<feature type="transmembrane region" description="Helical" evidence="3">
    <location>
        <begin position="39"/>
        <end position="66"/>
    </location>
</feature>
<dbReference type="PATRIC" id="fig|997350.3.peg.179"/>
<evidence type="ECO:0000256" key="2">
    <source>
        <dbReference type="ARBA" id="ARBA00022989"/>
    </source>
</evidence>
<dbReference type="PANTHER" id="PTHR37815">
    <property type="entry name" value="UPF0397 PROTEIN BC_2624-RELATED"/>
    <property type="match status" value="1"/>
</dbReference>
<keyword evidence="2 3" id="KW-1133">Transmembrane helix</keyword>
<accession>G4D1A4</accession>
<dbReference type="Pfam" id="PF07155">
    <property type="entry name" value="ECF-ribofla_trS"/>
    <property type="match status" value="1"/>
</dbReference>
<dbReference type="PANTHER" id="PTHR37815:SF3">
    <property type="entry name" value="UPF0397 PROTEIN SPR0429"/>
    <property type="match status" value="1"/>
</dbReference>
<feature type="transmembrane region" description="Helical" evidence="3">
    <location>
        <begin position="129"/>
        <end position="154"/>
    </location>
</feature>
<dbReference type="STRING" id="997350.HMPREF9129_0184"/>
<dbReference type="AlphaFoldDB" id="G4D1A4"/>
<keyword evidence="3" id="KW-0472">Membrane</keyword>
<evidence type="ECO:0000256" key="1">
    <source>
        <dbReference type="ARBA" id="ARBA00022692"/>
    </source>
</evidence>